<accession>A0A316VSU0</accession>
<dbReference type="GeneID" id="37036398"/>
<dbReference type="AlphaFoldDB" id="A0A316VSU0"/>
<feature type="region of interest" description="Disordered" evidence="2">
    <location>
        <begin position="118"/>
        <end position="151"/>
    </location>
</feature>
<protein>
    <recommendedName>
        <fullName evidence="3">RNA polymerase II assembly factor Rtp1 C-terminal domain-containing protein</fullName>
    </recommendedName>
</protein>
<proteinExistence type="inferred from homology"/>
<dbReference type="EMBL" id="KZ819414">
    <property type="protein sequence ID" value="PWN40552.1"/>
    <property type="molecule type" value="Genomic_DNA"/>
</dbReference>
<evidence type="ECO:0000313" key="5">
    <source>
        <dbReference type="Proteomes" id="UP000245783"/>
    </source>
</evidence>
<dbReference type="Proteomes" id="UP000245783">
    <property type="component" value="Unassembled WGS sequence"/>
</dbReference>
<dbReference type="InParanoid" id="A0A316VSU0"/>
<evidence type="ECO:0000256" key="2">
    <source>
        <dbReference type="SAM" id="MobiDB-lite"/>
    </source>
</evidence>
<feature type="domain" description="RNA polymerase II assembly factor Rtp1 C-terminal" evidence="3">
    <location>
        <begin position="937"/>
        <end position="1056"/>
    </location>
</feature>
<dbReference type="RefSeq" id="XP_025367712.1">
    <property type="nucleotide sequence ID" value="XM_025514528.1"/>
</dbReference>
<name>A0A316VSU0_9BASI</name>
<dbReference type="OrthoDB" id="39591at2759"/>
<evidence type="ECO:0000313" key="4">
    <source>
        <dbReference type="EMBL" id="PWN40552.1"/>
    </source>
</evidence>
<sequence>MEEVQAIVKAFSLLSGEADDRDAALRHRIKLHLSGSGSSSSSSSAAKPQHKDALLECRLCEAQSRLQSYNAPIITTDTNTTTNTTTTTDTATASVQHRTGQLILHLLLQLHNTLSRLQQSTSSLPAPAPPLSGPSRIKAQDDAPPPPTIAPLIGTRDSQCISLCLALCIHWHIAHLITSFDRAHHARTRAELREDEGEAELRIAAQNLQQAFQSLRHLLPPALVSPSNAIPSSGAAKRGIAEQAASTRSSEISAIVLESAVPALLAMAIRLGWLPHLAGGDQLGDAQSAAATLQSVLRGLSTASSINALSSSSALAGAAAASATPTQRSSAPTAPLMLTQRAAPAYVRHITMRFMAAQLLRQDGVRCMVAAALGFQDDHLGSASRDGGNAQLEGFEKIAQLLSSPPKGMPLQIFLGCIIPQMLQMLSDLPSAPLQHRASSGAPPQEDTTSGLLHPPSLQPRIEVPDSHARAIAFALCALHRRHQSEFSSVLEGYIWLPFQPSRTAAPPTLRSQSTTAVPDAKGELVVHSLHVSCAVRLIEAIISSAPPEPTFISSLLQPVFTQLFTCWSCLHGPGNMVDEVAADVGMKVILANLLSTYLKLGDASALASLLGANPDGLLIRARDGLGEEALDGDAFHWANAADGLEIRSGASPRQDTQLGTPLGDALSALSLEAWDVFGRAGLNDADETEVDARQEATNAQQLLAKLGLNLRPDPSLYVKMIQDSGRADVAALLLRHLLETYAGVQAAQEAGAEQLAAKVSPLLLLQCITQLLQAFQEQLLKAEPDVVLGFIDFALRSTNIAEASPKESNLQAPLIVPLPVDGSHSQLPDSALDDEIEAAADGSGSMGMSTELVCVALELLLALLEGHPNMTPSSHTLLEGIARSADHHAAGDVKVAKLAREVQLVLLARRHSARGPTAGKRASETSSPVRRGNALYNKALRLLQDPVVPVRAHGLTVLGDLVREADGVRMEAALVPALLDMLIQIVQDEESFLYLNAIRVLAALARRRDSDSRTLGRLVDVYIGAISARSLSMHASELDKRLRVGEALLLVIKQSEIQATELIAPLLSALASAYVPATLRSSVISVLGTTVEANPLRIAANGHAEQMALAMFDLIALELQGAKPSAEVDEKEEKGGVRMEDASKPAQLRRSAFHLLALLIRGSKHQIEALQQDRGPAESLSSLRLPNGSNLPSISANVHAHRAIQEVEPLLFDPAKAQMVERARTLSSYAQAVDVDAVVQIQAGELLADLQALQVVYLQSNR</sequence>
<evidence type="ECO:0000256" key="1">
    <source>
        <dbReference type="ARBA" id="ARBA00005724"/>
    </source>
</evidence>
<feature type="region of interest" description="Disordered" evidence="2">
    <location>
        <begin position="433"/>
        <end position="457"/>
    </location>
</feature>
<comment type="similarity">
    <text evidence="1">Belongs to the Tango6 family.</text>
</comment>
<dbReference type="PANTHER" id="PTHR20959:SF1">
    <property type="entry name" value="TRANSPORT AND GOLGI ORGANIZATION PROTEIN 6 HOMOLOG"/>
    <property type="match status" value="1"/>
</dbReference>
<reference evidence="4 5" key="1">
    <citation type="journal article" date="2018" name="Mol. Biol. Evol.">
        <title>Broad Genomic Sampling Reveals a Smut Pathogenic Ancestry of the Fungal Clade Ustilaginomycotina.</title>
        <authorList>
            <person name="Kijpornyongpan T."/>
            <person name="Mondo S.J."/>
            <person name="Barry K."/>
            <person name="Sandor L."/>
            <person name="Lee J."/>
            <person name="Lipzen A."/>
            <person name="Pangilinan J."/>
            <person name="LaButti K."/>
            <person name="Hainaut M."/>
            <person name="Henrissat B."/>
            <person name="Grigoriev I.V."/>
            <person name="Spatafora J.W."/>
            <person name="Aime M.C."/>
        </authorList>
    </citation>
    <scope>NUCLEOTIDE SEQUENCE [LARGE SCALE GENOMIC DNA]</scope>
    <source>
        <strain evidence="4 5">MCA 4658</strain>
    </source>
</reference>
<dbReference type="Pfam" id="PF10363">
    <property type="entry name" value="RTP1_C1"/>
    <property type="match status" value="1"/>
</dbReference>
<organism evidence="4 5">
    <name type="scientific">Ceraceosorus guamensis</name>
    <dbReference type="NCBI Taxonomy" id="1522189"/>
    <lineage>
        <taxon>Eukaryota</taxon>
        <taxon>Fungi</taxon>
        <taxon>Dikarya</taxon>
        <taxon>Basidiomycota</taxon>
        <taxon>Ustilaginomycotina</taxon>
        <taxon>Exobasidiomycetes</taxon>
        <taxon>Ceraceosorales</taxon>
        <taxon>Ceraceosoraceae</taxon>
        <taxon>Ceraceosorus</taxon>
    </lineage>
</organism>
<dbReference type="SUPFAM" id="SSF48371">
    <property type="entry name" value="ARM repeat"/>
    <property type="match status" value="1"/>
</dbReference>
<dbReference type="InterPro" id="IPR019451">
    <property type="entry name" value="Rtp1_C1"/>
</dbReference>
<keyword evidence="5" id="KW-1185">Reference proteome</keyword>
<dbReference type="GO" id="GO:0009306">
    <property type="term" value="P:protein secretion"/>
    <property type="evidence" value="ECO:0007669"/>
    <property type="project" value="TreeGrafter"/>
</dbReference>
<dbReference type="InterPro" id="IPR039600">
    <property type="entry name" value="TANGO6/Rtp1"/>
</dbReference>
<dbReference type="PANTHER" id="PTHR20959">
    <property type="entry name" value="TRANSPORT AND GOLGI ORGANIZATION PROTEIN 6 FAMILY MEMBER"/>
    <property type="match status" value="1"/>
</dbReference>
<gene>
    <name evidence="4" type="ORF">IE81DRAFT_325485</name>
</gene>
<evidence type="ECO:0000259" key="3">
    <source>
        <dbReference type="Pfam" id="PF10363"/>
    </source>
</evidence>
<dbReference type="InterPro" id="IPR016024">
    <property type="entry name" value="ARM-type_fold"/>
</dbReference>